<accession>A0A9W4WWU5</accession>
<evidence type="ECO:0000313" key="2">
    <source>
        <dbReference type="EMBL" id="CAI2192582.1"/>
    </source>
</evidence>
<protein>
    <submittedName>
        <fullName evidence="2">5899_t:CDS:1</fullName>
    </submittedName>
</protein>
<dbReference type="AlphaFoldDB" id="A0A9W4WWU5"/>
<reference evidence="2" key="1">
    <citation type="submission" date="2022-08" db="EMBL/GenBank/DDBJ databases">
        <authorList>
            <person name="Kallberg Y."/>
            <person name="Tangrot J."/>
            <person name="Rosling A."/>
        </authorList>
    </citation>
    <scope>NUCLEOTIDE SEQUENCE</scope>
    <source>
        <strain evidence="2">Wild A</strain>
    </source>
</reference>
<dbReference type="Proteomes" id="UP001153678">
    <property type="component" value="Unassembled WGS sequence"/>
</dbReference>
<evidence type="ECO:0000313" key="3">
    <source>
        <dbReference type="Proteomes" id="UP001153678"/>
    </source>
</evidence>
<evidence type="ECO:0000256" key="1">
    <source>
        <dbReference type="SAM" id="MobiDB-lite"/>
    </source>
</evidence>
<proteinExistence type="predicted"/>
<dbReference type="OrthoDB" id="2419514at2759"/>
<dbReference type="EMBL" id="CAMKVN010008505">
    <property type="protein sequence ID" value="CAI2192582.1"/>
    <property type="molecule type" value="Genomic_DNA"/>
</dbReference>
<keyword evidence="3" id="KW-1185">Reference proteome</keyword>
<gene>
    <name evidence="2" type="ORF">FWILDA_LOCUS15648</name>
</gene>
<feature type="region of interest" description="Disordered" evidence="1">
    <location>
        <begin position="98"/>
        <end position="127"/>
    </location>
</feature>
<feature type="non-terminal residue" evidence="2">
    <location>
        <position position="399"/>
    </location>
</feature>
<sequence length="399" mass="46146">ETLECDLNDISLVDPSPNSFIITTKTMSEPFLGFKALVPYFDKDSTEWSYPNFLYEMRNAILDIEPFDKDWERFRAVIICCIEWFRIPESSKKIKATSASASSSTGDENAIDDDGQTADESEEINYSDTISISDQTKTFGESYLTSTIPTTPSPSSPNYKQPRFITSNENMDMDYRIMNVLEQPVKFIFEEKMKKYKPQRFVLKKTLEILKYLNVKLGKALSSITINYENPNRNTVYLHNLFDKFGEVISKAQKLLRNKSSKKPKYDGDLSFNRKIEFIYVETATTSILSKRDKDLSKMHEAIAIMFKFIVSSLPEKLVYEISELPILCIQFCVKMCPVVFSIMNFDILEQVAFLPSLTKSASLIQDLHKRYQLLLKNISDYYLDNDNNWTSLLKLKTR</sequence>
<feature type="compositionally biased region" description="Acidic residues" evidence="1">
    <location>
        <begin position="109"/>
        <end position="125"/>
    </location>
</feature>
<organism evidence="2 3">
    <name type="scientific">Funneliformis geosporum</name>
    <dbReference type="NCBI Taxonomy" id="1117311"/>
    <lineage>
        <taxon>Eukaryota</taxon>
        <taxon>Fungi</taxon>
        <taxon>Fungi incertae sedis</taxon>
        <taxon>Mucoromycota</taxon>
        <taxon>Glomeromycotina</taxon>
        <taxon>Glomeromycetes</taxon>
        <taxon>Glomerales</taxon>
        <taxon>Glomeraceae</taxon>
        <taxon>Funneliformis</taxon>
    </lineage>
</organism>
<comment type="caution">
    <text evidence="2">The sequence shown here is derived from an EMBL/GenBank/DDBJ whole genome shotgun (WGS) entry which is preliminary data.</text>
</comment>
<name>A0A9W4WWU5_9GLOM</name>